<accession>A0A917T995</accession>
<dbReference type="EMBL" id="BMNA01000014">
    <property type="protein sequence ID" value="GGM15140.1"/>
    <property type="molecule type" value="Genomic_DNA"/>
</dbReference>
<evidence type="ECO:0000256" key="1">
    <source>
        <dbReference type="ARBA" id="ARBA00004196"/>
    </source>
</evidence>
<evidence type="ECO:0000313" key="6">
    <source>
        <dbReference type="Proteomes" id="UP000655208"/>
    </source>
</evidence>
<dbReference type="GO" id="GO:0030313">
    <property type="term" value="C:cell envelope"/>
    <property type="evidence" value="ECO:0007669"/>
    <property type="project" value="UniProtKB-SubCell"/>
</dbReference>
<keyword evidence="6" id="KW-1185">Reference proteome</keyword>
<dbReference type="InterPro" id="IPR050492">
    <property type="entry name" value="Bact_metal-bind_prot9"/>
</dbReference>
<dbReference type="PANTHER" id="PTHR42953:SF1">
    <property type="entry name" value="METAL-BINDING PROTEIN HI_0362-RELATED"/>
    <property type="match status" value="1"/>
</dbReference>
<dbReference type="Gene3D" id="3.40.50.1980">
    <property type="entry name" value="Nitrogenase molybdenum iron protein domain"/>
    <property type="match status" value="2"/>
</dbReference>
<sequence>MLGVVVVAATACGSTGQGSAGSTQSSAAGGTLSVVASTDVWGDVVRQVGGDRVTVTSLLSDPSADPHSYEANAQNLLAVSRADVLVRNGGGYDDFMTTLIDSAHSTAPVLDAVALSGRAESEDLNEHVWYDLKTAVTVADAVADALGRKDPSHADTYRSNASRFDGAVRALEQQETDVARTARGAAVAITEPVPLYMLEAIGVQDRTPERFSEAVENETDVAPAVLAQTLALFSGHQVRALVYNEQTTGPQTEQVLAAAKANGVPVVPVTETLPEGQDYQGWMKANLDAIAAAVTR</sequence>
<evidence type="ECO:0000256" key="2">
    <source>
        <dbReference type="ARBA" id="ARBA00022448"/>
    </source>
</evidence>
<evidence type="ECO:0000313" key="5">
    <source>
        <dbReference type="EMBL" id="GGM15140.1"/>
    </source>
</evidence>
<keyword evidence="3" id="KW-0479">Metal-binding</keyword>
<reference evidence="5" key="2">
    <citation type="submission" date="2020-09" db="EMBL/GenBank/DDBJ databases">
        <authorList>
            <person name="Sun Q."/>
            <person name="Zhou Y."/>
        </authorList>
    </citation>
    <scope>NUCLEOTIDE SEQUENCE</scope>
    <source>
        <strain evidence="5">CGMCC 4.7308</strain>
    </source>
</reference>
<dbReference type="GO" id="GO:0046872">
    <property type="term" value="F:metal ion binding"/>
    <property type="evidence" value="ECO:0007669"/>
    <property type="project" value="UniProtKB-KW"/>
</dbReference>
<reference evidence="5" key="1">
    <citation type="journal article" date="2014" name="Int. J. Syst. Evol. Microbiol.">
        <title>Complete genome sequence of Corynebacterium casei LMG S-19264T (=DSM 44701T), isolated from a smear-ripened cheese.</title>
        <authorList>
            <consortium name="US DOE Joint Genome Institute (JGI-PGF)"/>
            <person name="Walter F."/>
            <person name="Albersmeier A."/>
            <person name="Kalinowski J."/>
            <person name="Ruckert C."/>
        </authorList>
    </citation>
    <scope>NUCLEOTIDE SEQUENCE</scope>
    <source>
        <strain evidence="5">CGMCC 4.7308</strain>
    </source>
</reference>
<dbReference type="InterPro" id="IPR006127">
    <property type="entry name" value="ZnuA-like"/>
</dbReference>
<protein>
    <submittedName>
        <fullName evidence="5">Metal ABC transporter substrate-binding protein</fullName>
    </submittedName>
</protein>
<dbReference type="GO" id="GO:0007155">
    <property type="term" value="P:cell adhesion"/>
    <property type="evidence" value="ECO:0007669"/>
    <property type="project" value="InterPro"/>
</dbReference>
<dbReference type="Proteomes" id="UP000655208">
    <property type="component" value="Unassembled WGS sequence"/>
</dbReference>
<comment type="caution">
    <text evidence="5">The sequence shown here is derived from an EMBL/GenBank/DDBJ whole genome shotgun (WGS) entry which is preliminary data.</text>
</comment>
<evidence type="ECO:0000256" key="4">
    <source>
        <dbReference type="ARBA" id="ARBA00022729"/>
    </source>
</evidence>
<name>A0A917T995_9ACTN</name>
<organism evidence="5 6">
    <name type="scientific">Nakamurella endophytica</name>
    <dbReference type="NCBI Taxonomy" id="1748367"/>
    <lineage>
        <taxon>Bacteria</taxon>
        <taxon>Bacillati</taxon>
        <taxon>Actinomycetota</taxon>
        <taxon>Actinomycetes</taxon>
        <taxon>Nakamurellales</taxon>
        <taxon>Nakamurellaceae</taxon>
        <taxon>Nakamurella</taxon>
    </lineage>
</organism>
<dbReference type="InterPro" id="IPR006129">
    <property type="entry name" value="AdhesinB"/>
</dbReference>
<dbReference type="PANTHER" id="PTHR42953">
    <property type="entry name" value="HIGH-AFFINITY ZINC UPTAKE SYSTEM PROTEIN ZNUA-RELATED"/>
    <property type="match status" value="1"/>
</dbReference>
<dbReference type="GO" id="GO:0030001">
    <property type="term" value="P:metal ion transport"/>
    <property type="evidence" value="ECO:0007669"/>
    <property type="project" value="InterPro"/>
</dbReference>
<dbReference type="PRINTS" id="PR00691">
    <property type="entry name" value="ADHESINB"/>
</dbReference>
<keyword evidence="2" id="KW-0813">Transport</keyword>
<gene>
    <name evidence="5" type="ORF">GCM10011594_38950</name>
</gene>
<keyword evidence="4" id="KW-0732">Signal</keyword>
<dbReference type="Pfam" id="PF01297">
    <property type="entry name" value="ZnuA"/>
    <property type="match status" value="1"/>
</dbReference>
<comment type="subcellular location">
    <subcellularLocation>
        <location evidence="1">Cell envelope</location>
    </subcellularLocation>
</comment>
<proteinExistence type="predicted"/>
<evidence type="ECO:0000256" key="3">
    <source>
        <dbReference type="ARBA" id="ARBA00022723"/>
    </source>
</evidence>
<dbReference type="AlphaFoldDB" id="A0A917T995"/>
<dbReference type="SUPFAM" id="SSF53807">
    <property type="entry name" value="Helical backbone' metal receptor"/>
    <property type="match status" value="1"/>
</dbReference>